<dbReference type="CDD" id="cd00190">
    <property type="entry name" value="Tryp_SPc"/>
    <property type="match status" value="1"/>
</dbReference>
<dbReference type="PANTHER" id="PTHR24252:SF7">
    <property type="entry name" value="HYALIN"/>
    <property type="match status" value="1"/>
</dbReference>
<dbReference type="Gene3D" id="2.40.10.10">
    <property type="entry name" value="Trypsin-like serine proteases"/>
    <property type="match status" value="2"/>
</dbReference>
<dbReference type="EMBL" id="OV170232">
    <property type="protein sequence ID" value="CAH0718143.1"/>
    <property type="molecule type" value="Genomic_DNA"/>
</dbReference>
<evidence type="ECO:0000259" key="3">
    <source>
        <dbReference type="SMART" id="SM00020"/>
    </source>
</evidence>
<reference evidence="4" key="1">
    <citation type="submission" date="2021-12" db="EMBL/GenBank/DDBJ databases">
        <authorList>
            <person name="Martin H S."/>
        </authorList>
    </citation>
    <scope>NUCLEOTIDE SEQUENCE</scope>
</reference>
<dbReference type="Pfam" id="PF00089">
    <property type="entry name" value="Trypsin"/>
    <property type="match status" value="1"/>
</dbReference>
<dbReference type="SUPFAM" id="SSF50494">
    <property type="entry name" value="Trypsin-like serine proteases"/>
    <property type="match status" value="1"/>
</dbReference>
<evidence type="ECO:0000313" key="5">
    <source>
        <dbReference type="Proteomes" id="UP000838878"/>
    </source>
</evidence>
<name>A0A8J9UD63_9NEOP</name>
<gene>
    <name evidence="4" type="ORF">BINO364_LOCUS4672</name>
</gene>
<dbReference type="InterPro" id="IPR001254">
    <property type="entry name" value="Trypsin_dom"/>
</dbReference>
<sequence>MWLPLIFAGIFVGVYGFKYSTHELEEFLKESFRKNDTTNFNFDNYKGYCDPYEPEMPDFTAPGRRISETKCQEYVWELRKRYNETERTKICELYIISQVKKGNIPEYIFTINAPVIFGGKTASAFQFPHMGAIGWRAKNPEQKWRMWIFKCAGTLISKNFLLTAAHCSKLSMKRVFDIAQTEPEVVRLGLSDIEDNEFLLFDRIMDINIKKFIVHPNYEPPKKYYDIALIQLESEVKFTNYLQPACLWPNHDFQQLGKNGIITGWGYTEKGFQSKQLQVATVDFIDTPQCDMILLLHPYHNRNWNGLQSHQLCAGLLDGGVDTCQGDSGGPLQVKIPLTEGDNIYWVLGITSFGVGCGRTNQPGVYSRMSSFIDWIEEQVWGSSS</sequence>
<dbReference type="InterPro" id="IPR018114">
    <property type="entry name" value="TRYPSIN_HIS"/>
</dbReference>
<dbReference type="FunFam" id="2.40.10.10:FF:000002">
    <property type="entry name" value="Transmembrane protease serine"/>
    <property type="match status" value="1"/>
</dbReference>
<evidence type="ECO:0000256" key="1">
    <source>
        <dbReference type="ARBA" id="ARBA00023157"/>
    </source>
</evidence>
<dbReference type="OrthoDB" id="546450at2759"/>
<feature type="non-terminal residue" evidence="4">
    <location>
        <position position="385"/>
    </location>
</feature>
<feature type="domain" description="Peptidase S1" evidence="3">
    <location>
        <begin position="115"/>
        <end position="376"/>
    </location>
</feature>
<dbReference type="InterPro" id="IPR001314">
    <property type="entry name" value="Peptidase_S1A"/>
</dbReference>
<dbReference type="InterPro" id="IPR033116">
    <property type="entry name" value="TRYPSIN_SER"/>
</dbReference>
<evidence type="ECO:0000313" key="4">
    <source>
        <dbReference type="EMBL" id="CAH0718143.1"/>
    </source>
</evidence>
<protein>
    <recommendedName>
        <fullName evidence="3">Peptidase S1 domain-containing protein</fullName>
    </recommendedName>
</protein>
<dbReference type="PROSITE" id="PS00134">
    <property type="entry name" value="TRYPSIN_HIS"/>
    <property type="match status" value="1"/>
</dbReference>
<dbReference type="PROSITE" id="PS00135">
    <property type="entry name" value="TRYPSIN_SER"/>
    <property type="match status" value="1"/>
</dbReference>
<accession>A0A8J9UD63</accession>
<dbReference type="PRINTS" id="PR00722">
    <property type="entry name" value="CHYMOTRYPSIN"/>
</dbReference>
<dbReference type="InterPro" id="IPR009003">
    <property type="entry name" value="Peptidase_S1_PA"/>
</dbReference>
<keyword evidence="1" id="KW-1015">Disulfide bond</keyword>
<dbReference type="SMART" id="SM00020">
    <property type="entry name" value="Tryp_SPc"/>
    <property type="match status" value="1"/>
</dbReference>
<comment type="similarity">
    <text evidence="2">Belongs to the peptidase S1 family. CLIP subfamily.</text>
</comment>
<dbReference type="InterPro" id="IPR043504">
    <property type="entry name" value="Peptidase_S1_PA_chymotrypsin"/>
</dbReference>
<keyword evidence="5" id="KW-1185">Reference proteome</keyword>
<dbReference type="AlphaFoldDB" id="A0A8J9UD63"/>
<organism evidence="4 5">
    <name type="scientific">Brenthis ino</name>
    <name type="common">lesser marbled fritillary</name>
    <dbReference type="NCBI Taxonomy" id="405034"/>
    <lineage>
        <taxon>Eukaryota</taxon>
        <taxon>Metazoa</taxon>
        <taxon>Ecdysozoa</taxon>
        <taxon>Arthropoda</taxon>
        <taxon>Hexapoda</taxon>
        <taxon>Insecta</taxon>
        <taxon>Pterygota</taxon>
        <taxon>Neoptera</taxon>
        <taxon>Endopterygota</taxon>
        <taxon>Lepidoptera</taxon>
        <taxon>Glossata</taxon>
        <taxon>Ditrysia</taxon>
        <taxon>Papilionoidea</taxon>
        <taxon>Nymphalidae</taxon>
        <taxon>Heliconiinae</taxon>
        <taxon>Argynnini</taxon>
        <taxon>Brenthis</taxon>
    </lineage>
</organism>
<evidence type="ECO:0000256" key="2">
    <source>
        <dbReference type="ARBA" id="ARBA00024195"/>
    </source>
</evidence>
<proteinExistence type="inferred from homology"/>
<dbReference type="GO" id="GO:0006508">
    <property type="term" value="P:proteolysis"/>
    <property type="evidence" value="ECO:0007669"/>
    <property type="project" value="InterPro"/>
</dbReference>
<dbReference type="PANTHER" id="PTHR24252">
    <property type="entry name" value="ACROSIN-RELATED"/>
    <property type="match status" value="1"/>
</dbReference>
<dbReference type="Proteomes" id="UP000838878">
    <property type="component" value="Chromosome 12"/>
</dbReference>
<dbReference type="GO" id="GO:0004252">
    <property type="term" value="F:serine-type endopeptidase activity"/>
    <property type="evidence" value="ECO:0007669"/>
    <property type="project" value="InterPro"/>
</dbReference>